<evidence type="ECO:0000313" key="2">
    <source>
        <dbReference type="EMBL" id="QHT38661.1"/>
    </source>
</evidence>
<keyword evidence="1" id="KW-1133">Transmembrane helix</keyword>
<keyword evidence="1" id="KW-0812">Transmembrane</keyword>
<accession>A0A6C0FCQ0</accession>
<dbReference type="EMBL" id="MN738832">
    <property type="protein sequence ID" value="QHT38661.1"/>
    <property type="molecule type" value="Genomic_DNA"/>
</dbReference>
<reference evidence="2" key="1">
    <citation type="journal article" date="2020" name="Nature">
        <title>Giant virus diversity and host interactions through global metagenomics.</title>
        <authorList>
            <person name="Schulz F."/>
            <person name="Roux S."/>
            <person name="Paez-Espino D."/>
            <person name="Jungbluth S."/>
            <person name="Walsh D.A."/>
            <person name="Denef V.J."/>
            <person name="McMahon K.D."/>
            <person name="Konstantinidis K.T."/>
            <person name="Eloe-Fadrosh E.A."/>
            <person name="Kyrpides N.C."/>
            <person name="Woyke T."/>
        </authorList>
    </citation>
    <scope>NUCLEOTIDE SEQUENCE</scope>
    <source>
        <strain evidence="2">GVMAG-S-ERX556106-38</strain>
    </source>
</reference>
<proteinExistence type="predicted"/>
<dbReference type="AlphaFoldDB" id="A0A6C0FCQ0"/>
<keyword evidence="1" id="KW-0472">Membrane</keyword>
<feature type="transmembrane region" description="Helical" evidence="1">
    <location>
        <begin position="6"/>
        <end position="23"/>
    </location>
</feature>
<name>A0A6C0FCQ0_9ZZZZ</name>
<protein>
    <submittedName>
        <fullName evidence="2">Uncharacterized protein</fullName>
    </submittedName>
</protein>
<dbReference type="Gene3D" id="2.60.120.200">
    <property type="match status" value="1"/>
</dbReference>
<evidence type="ECO:0000256" key="1">
    <source>
        <dbReference type="SAM" id="Phobius"/>
    </source>
</evidence>
<organism evidence="2">
    <name type="scientific">viral metagenome</name>
    <dbReference type="NCBI Taxonomy" id="1070528"/>
    <lineage>
        <taxon>unclassified sequences</taxon>
        <taxon>metagenomes</taxon>
        <taxon>organismal metagenomes</taxon>
    </lineage>
</organism>
<sequence length="258" mass="28697">MDITGVLVLILVILLLYVLIRYATDGSKVQTGIVEALKMQTVSHKNLAAGSVAASNFSHCIWFYIDDWNYNYGTYKPLLLRTPTTPAETALVPGLKVQNVCPAVILGSQNNTMDVFQTIFQTGNATSSNTITIDGIQYNKCTVTNIPIQKWCCLIVSFYGRTCDIYLDGKLIRTCVMDGVAKVDKDADMYITPGIITGKGSFKGWTSNYQFFPNSTNPQQAYDFYKKGFGGNWLSNLLNMEVKVTFSKNGQVEKEFSF</sequence>